<dbReference type="Proteomes" id="UP000298652">
    <property type="component" value="Chromosome 7"/>
</dbReference>
<feature type="region of interest" description="Disordered" evidence="1">
    <location>
        <begin position="1"/>
        <end position="91"/>
    </location>
</feature>
<dbReference type="EMBL" id="CM016558">
    <property type="protein sequence ID" value="TKW04967.1"/>
    <property type="molecule type" value="Genomic_DNA"/>
</dbReference>
<proteinExistence type="predicted"/>
<reference evidence="2" key="1">
    <citation type="submission" date="2019-03" db="EMBL/GenBank/DDBJ databases">
        <title>WGS assembly of Setaria viridis.</title>
        <authorList>
            <person name="Huang P."/>
            <person name="Jenkins J."/>
            <person name="Grimwood J."/>
            <person name="Barry K."/>
            <person name="Healey A."/>
            <person name="Mamidi S."/>
            <person name="Sreedasyam A."/>
            <person name="Shu S."/>
            <person name="Feldman M."/>
            <person name="Wu J."/>
            <person name="Yu Y."/>
            <person name="Chen C."/>
            <person name="Johnson J."/>
            <person name="Rokhsar D."/>
            <person name="Baxter I."/>
            <person name="Schmutz J."/>
            <person name="Brutnell T."/>
            <person name="Kellogg E."/>
        </authorList>
    </citation>
    <scope>NUCLEOTIDE SEQUENCE [LARGE SCALE GENOMIC DNA]</scope>
</reference>
<sequence>MGISALEGPTSSKLRREQADQRIRLHLPRPRDRQLPPSHLPSHVAVSQDAEPKPPRAPSSPTPRVASSSRRVPRAPGTPQPPLPDPETRHL</sequence>
<keyword evidence="3" id="KW-1185">Reference proteome</keyword>
<gene>
    <name evidence="2" type="ORF">SEVIR_7G145150v2</name>
</gene>
<organism evidence="2 3">
    <name type="scientific">Setaria viridis</name>
    <name type="common">Green bristlegrass</name>
    <name type="synonym">Setaria italica subsp. viridis</name>
    <dbReference type="NCBI Taxonomy" id="4556"/>
    <lineage>
        <taxon>Eukaryota</taxon>
        <taxon>Viridiplantae</taxon>
        <taxon>Streptophyta</taxon>
        <taxon>Embryophyta</taxon>
        <taxon>Tracheophyta</taxon>
        <taxon>Spermatophyta</taxon>
        <taxon>Magnoliopsida</taxon>
        <taxon>Liliopsida</taxon>
        <taxon>Poales</taxon>
        <taxon>Poaceae</taxon>
        <taxon>PACMAD clade</taxon>
        <taxon>Panicoideae</taxon>
        <taxon>Panicodae</taxon>
        <taxon>Paniceae</taxon>
        <taxon>Cenchrinae</taxon>
        <taxon>Setaria</taxon>
    </lineage>
</organism>
<feature type="compositionally biased region" description="Basic and acidic residues" evidence="1">
    <location>
        <begin position="14"/>
        <end position="34"/>
    </location>
</feature>
<dbReference type="AlphaFoldDB" id="A0A4U6U488"/>
<dbReference type="Gramene" id="TKW04967">
    <property type="protein sequence ID" value="TKW04967"/>
    <property type="gene ID" value="SEVIR_7G145150v2"/>
</dbReference>
<evidence type="ECO:0000313" key="3">
    <source>
        <dbReference type="Proteomes" id="UP000298652"/>
    </source>
</evidence>
<evidence type="ECO:0000256" key="1">
    <source>
        <dbReference type="SAM" id="MobiDB-lite"/>
    </source>
</evidence>
<accession>A0A4U6U488</accession>
<feature type="compositionally biased region" description="Pro residues" evidence="1">
    <location>
        <begin position="76"/>
        <end position="85"/>
    </location>
</feature>
<name>A0A4U6U488_SETVI</name>
<protein>
    <submittedName>
        <fullName evidence="2">Uncharacterized protein</fullName>
    </submittedName>
</protein>
<evidence type="ECO:0000313" key="2">
    <source>
        <dbReference type="EMBL" id="TKW04967.1"/>
    </source>
</evidence>